<proteinExistence type="predicted"/>
<dbReference type="PANTHER" id="PTHR22901">
    <property type="entry name" value="SIALATE O-ACETYLESTERASE"/>
    <property type="match status" value="1"/>
</dbReference>
<gene>
    <name evidence="3" type="ORF">HMPREF1534_00454</name>
</gene>
<dbReference type="STRING" id="1121098.HMPREF1534_00454"/>
<keyword evidence="4" id="KW-1185">Reference proteome</keyword>
<dbReference type="Gene3D" id="3.40.50.1110">
    <property type="entry name" value="SGNH hydrolase"/>
    <property type="match status" value="1"/>
</dbReference>
<dbReference type="PATRIC" id="fig|1121098.3.peg.459"/>
<dbReference type="AlphaFoldDB" id="U6RQM4"/>
<dbReference type="SUPFAM" id="SSF52266">
    <property type="entry name" value="SGNH hydrolase"/>
    <property type="match status" value="1"/>
</dbReference>
<keyword evidence="1" id="KW-0378">Hydrolase</keyword>
<dbReference type="GO" id="GO:0001681">
    <property type="term" value="F:sialate O-acetylesterase activity"/>
    <property type="evidence" value="ECO:0007669"/>
    <property type="project" value="InterPro"/>
</dbReference>
<dbReference type="OrthoDB" id="9816001at2"/>
<dbReference type="Proteomes" id="UP000017831">
    <property type="component" value="Unassembled WGS sequence"/>
</dbReference>
<comment type="caution">
    <text evidence="3">The sequence shown here is derived from an EMBL/GenBank/DDBJ whole genome shotgun (WGS) entry which is preliminary data.</text>
</comment>
<protein>
    <recommendedName>
        <fullName evidence="2">Sialate O-acetylesterase domain-containing protein</fullName>
    </recommendedName>
</protein>
<evidence type="ECO:0000313" key="4">
    <source>
        <dbReference type="Proteomes" id="UP000017831"/>
    </source>
</evidence>
<organism evidence="3 4">
    <name type="scientific">Phocaeicola massiliensis B84634 = Timone 84634 = DSM 17679 = JCM 13223</name>
    <dbReference type="NCBI Taxonomy" id="1121098"/>
    <lineage>
        <taxon>Bacteria</taxon>
        <taxon>Pseudomonadati</taxon>
        <taxon>Bacteroidota</taxon>
        <taxon>Bacteroidia</taxon>
        <taxon>Bacteroidales</taxon>
        <taxon>Bacteroidaceae</taxon>
        <taxon>Phocaeicola</taxon>
    </lineage>
</organism>
<dbReference type="InterPro" id="IPR005181">
    <property type="entry name" value="SASA"/>
</dbReference>
<name>U6RQM4_9BACT</name>
<feature type="domain" description="Sialate O-acetylesterase" evidence="2">
    <location>
        <begin position="142"/>
        <end position="382"/>
    </location>
</feature>
<dbReference type="PANTHER" id="PTHR22901:SF0">
    <property type="entry name" value="SIALATE O-ACETYLESTERASE"/>
    <property type="match status" value="1"/>
</dbReference>
<dbReference type="InterPro" id="IPR039329">
    <property type="entry name" value="SIAE"/>
</dbReference>
<evidence type="ECO:0000256" key="1">
    <source>
        <dbReference type="ARBA" id="ARBA00022801"/>
    </source>
</evidence>
<dbReference type="HOGENOM" id="CLU_015150_0_0_10"/>
<evidence type="ECO:0000313" key="3">
    <source>
        <dbReference type="EMBL" id="EOA58076.1"/>
    </source>
</evidence>
<dbReference type="GO" id="GO:0005975">
    <property type="term" value="P:carbohydrate metabolic process"/>
    <property type="evidence" value="ECO:0007669"/>
    <property type="project" value="TreeGrafter"/>
</dbReference>
<dbReference type="Pfam" id="PF03629">
    <property type="entry name" value="SASA"/>
    <property type="match status" value="1"/>
</dbReference>
<evidence type="ECO:0000259" key="2">
    <source>
        <dbReference type="Pfam" id="PF03629"/>
    </source>
</evidence>
<reference evidence="3 4" key="1">
    <citation type="submission" date="2013-04" db="EMBL/GenBank/DDBJ databases">
        <title>The Genome Sequence of Bacteroides massiliensis DSM 17679.</title>
        <authorList>
            <consortium name="The Broad Institute Genomics Platform"/>
            <person name="Earl A."/>
            <person name="Ward D."/>
            <person name="Feldgarden M."/>
            <person name="Gevers D."/>
            <person name="Martens E."/>
            <person name="Fenner L."/>
            <person name="Roux V."/>
            <person name="Mallet M.N."/>
            <person name="Raoult D."/>
            <person name="Walker B."/>
            <person name="Young S."/>
            <person name="Zeng Q."/>
            <person name="Gargeya S."/>
            <person name="Fitzgerald M."/>
            <person name="Haas B."/>
            <person name="Abouelleil A."/>
            <person name="Allen A.W."/>
            <person name="Alvarado L."/>
            <person name="Arachchi H.M."/>
            <person name="Berlin A.M."/>
            <person name="Chapman S.B."/>
            <person name="Gainer-Dewar J."/>
            <person name="Goldberg J."/>
            <person name="Griggs A."/>
            <person name="Gujja S."/>
            <person name="Hansen M."/>
            <person name="Howarth C."/>
            <person name="Imamovic A."/>
            <person name="Ireland A."/>
            <person name="Larimer J."/>
            <person name="McCowan C."/>
            <person name="Murphy C."/>
            <person name="Pearson M."/>
            <person name="Poon T.W."/>
            <person name="Priest M."/>
            <person name="Roberts A."/>
            <person name="Saif S."/>
            <person name="Shea T."/>
            <person name="Sisk P."/>
            <person name="Sykes S."/>
            <person name="Wortman J."/>
            <person name="Nusbaum C."/>
            <person name="Birren B."/>
        </authorList>
    </citation>
    <scope>NUCLEOTIDE SEQUENCE [LARGE SCALE GENOMIC DNA]</scope>
    <source>
        <strain evidence="4">B84634 / Timone 84634 / DSM 17679 / JCM 13223</strain>
    </source>
</reference>
<dbReference type="eggNOG" id="COG1649">
    <property type="taxonomic scope" value="Bacteria"/>
</dbReference>
<accession>U6RQM4</accession>
<dbReference type="EMBL" id="AQHY01000006">
    <property type="protein sequence ID" value="EOA58076.1"/>
    <property type="molecule type" value="Genomic_DNA"/>
</dbReference>
<sequence length="497" mass="56018">MGLYNNYYFFCKSIPLSGIFIHLNLYNIMKRTIKTIFLALCYSAVTNGQTSTPIHLPAIFSDHMVLQQKSTVSIWGWGEASTTVKLVGSWMPNDTISTSVDDCGRWRTKIPTCGHGGPYTLQIFTDNRKENKIILKDILLGEVWLCSGQSNMEWSPNNGIHNRQEEIDNANHPHIRFFSLSKQGSKSPQEDCYAQWEQCTPEIMQKRSAIAYFFGKRLQQKLNVPIGLIVSAWGGTPAEVWTPRDTVINNKVIAEAVINKPYPWWPVTPGVLYNSMIHPLMPYDIAGAIWYQGESNRDNPSSYNLLMEKMIASWRKGFGKNFPFYMVQIAPYNYHSTNNGPALIREAQEQVAHRVDNVGLITTTDIGDPDNIHPAQKAEAGFRLANLVLGRTYKALKKGYETPFFTQMTIEKGKAILSFSHTEKKLVCPDKKIRGVTIAGNDGNFVPANARIKENRLIVSSPKIKQPIAVRYCFDDATVGNLFNAEGLPVAPFRTDR</sequence>
<dbReference type="InterPro" id="IPR036514">
    <property type="entry name" value="SGNH_hydro_sf"/>
</dbReference>